<reference evidence="1 2" key="1">
    <citation type="submission" date="2019-06" db="EMBL/GenBank/DDBJ databases">
        <title>Sequencing the genomes of 1000 actinobacteria strains.</title>
        <authorList>
            <person name="Klenk H.-P."/>
        </authorList>
    </citation>
    <scope>NUCLEOTIDE SEQUENCE [LARGE SCALE GENOMIC DNA]</scope>
    <source>
        <strain evidence="1 2">DSM 102131</strain>
    </source>
</reference>
<evidence type="ECO:0000313" key="1">
    <source>
        <dbReference type="EMBL" id="TWG12128.1"/>
    </source>
</evidence>
<proteinExistence type="predicted"/>
<dbReference type="AlphaFoldDB" id="A0A561VKG7"/>
<keyword evidence="2" id="KW-1185">Reference proteome</keyword>
<protein>
    <submittedName>
        <fullName evidence="1">Uncharacterized protein</fullName>
    </submittedName>
</protein>
<name>A0A561VKG7_9ACTN</name>
<dbReference type="Gene3D" id="2.120.10.30">
    <property type="entry name" value="TolB, C-terminal domain"/>
    <property type="match status" value="1"/>
</dbReference>
<dbReference type="InterPro" id="IPR011042">
    <property type="entry name" value="6-blade_b-propeller_TolB-like"/>
</dbReference>
<dbReference type="EMBL" id="VIXA01000004">
    <property type="protein sequence ID" value="TWG12128.1"/>
    <property type="molecule type" value="Genomic_DNA"/>
</dbReference>
<comment type="caution">
    <text evidence="1">The sequence shown here is derived from an EMBL/GenBank/DDBJ whole genome shotgun (WGS) entry which is preliminary data.</text>
</comment>
<evidence type="ECO:0000313" key="2">
    <source>
        <dbReference type="Proteomes" id="UP000319927"/>
    </source>
</evidence>
<dbReference type="Proteomes" id="UP000319927">
    <property type="component" value="Unassembled WGS sequence"/>
</dbReference>
<gene>
    <name evidence="1" type="ORF">FHX75_14459</name>
</gene>
<accession>A0A561VKG7</accession>
<organism evidence="1 2">
    <name type="scientific">Micromonospora palomenae</name>
    <dbReference type="NCBI Taxonomy" id="1461247"/>
    <lineage>
        <taxon>Bacteria</taxon>
        <taxon>Bacillati</taxon>
        <taxon>Actinomycetota</taxon>
        <taxon>Actinomycetes</taxon>
        <taxon>Micromonosporales</taxon>
        <taxon>Micromonosporaceae</taxon>
        <taxon>Micromonospora</taxon>
    </lineage>
</organism>
<sequence length="48" mass="5621">MSIATDGYLYVTANQLHRQPTYQRGQDLRRKPYALFRTRIDAGPVLLR</sequence>